<dbReference type="Proteomes" id="UP000002236">
    <property type="component" value="Segment"/>
</dbReference>
<dbReference type="EMBL" id="HM452126">
    <property type="protein sequence ID" value="ADM80063.1"/>
    <property type="molecule type" value="Genomic_DNA"/>
</dbReference>
<gene>
    <name evidence="1" type="ORF">phiAS5_ORF0220</name>
</gene>
<reference evidence="1 2" key="1">
    <citation type="journal article" date="2012" name="Vet. Microbiol.">
        <title>Complete genome sequence and characterization of a broad-host range T4-like bacteriophage phiAS5 infecting Aeromonas salmonicida subsp. salmonicida.</title>
        <authorList>
            <person name="Kim J.H."/>
            <person name="Son J.S."/>
            <person name="Choi Y.J."/>
            <person name="Choresca C.H.Jr."/>
            <person name="Shin S.P."/>
            <person name="Han J.E."/>
            <person name="Jun J.W."/>
            <person name="Park S.C."/>
        </authorList>
    </citation>
    <scope>NUCLEOTIDE SEQUENCE [LARGE SCALE GENOMIC DNA]</scope>
</reference>
<dbReference type="RefSeq" id="YP_003969509.1">
    <property type="nucleotide sequence ID" value="NC_014636.1"/>
</dbReference>
<dbReference type="KEGG" id="vg:9861627"/>
<keyword evidence="2" id="KW-1185">Reference proteome</keyword>
<evidence type="ECO:0000313" key="2">
    <source>
        <dbReference type="Proteomes" id="UP000002236"/>
    </source>
</evidence>
<proteinExistence type="predicted"/>
<organism evidence="1 2">
    <name type="scientific">Aeromonas phage phiAS5</name>
    <dbReference type="NCBI Taxonomy" id="879630"/>
    <lineage>
        <taxon>Viruses</taxon>
        <taxon>Duplodnaviria</taxon>
        <taxon>Heunggongvirae</taxon>
        <taxon>Uroviricota</taxon>
        <taxon>Caudoviricetes</taxon>
        <taxon>Pantevenvirales</taxon>
        <taxon>Straboviridae</taxon>
        <taxon>Chrysonvirus</taxon>
        <taxon>Chrysonvirus as5</taxon>
    </lineage>
</organism>
<accession>E1A1X4</accession>
<sequence length="271" mass="31350">MKSAKREQVKKVKFDNLVIRMNRHLFCHEVGASRYMVLQDPFHNIGYKFTSMFDYALGVFKGITNIGYQCTDKLPSWPKISNRRGLDYSVVNIDATCVSIYFKDTCPAHIVCSRLGRHFHIENRNSNIGSWPNRMSEYNSRAIVELPGNLVPNSPYDETTQKSVSFNPNHLLMSKRDLDMKAIDDLSKPEPKQARRLIVMEDMDNLIPGFIDYNAKMTKFRELQRTVEYYRKQLADASRECDNYWASIEQECGGVTEQINSLKALLKLTEV</sequence>
<dbReference type="GeneID" id="9861627"/>
<evidence type="ECO:0000313" key="1">
    <source>
        <dbReference type="EMBL" id="ADM80063.1"/>
    </source>
</evidence>
<name>E1A1X4_9CAUD</name>
<protein>
    <submittedName>
        <fullName evidence="1">Uncharacterized protein</fullName>
    </submittedName>
</protein>